<organism evidence="13 14">
    <name type="scientific">Aliikangiella maris</name>
    <dbReference type="NCBI Taxonomy" id="3162458"/>
    <lineage>
        <taxon>Bacteria</taxon>
        <taxon>Pseudomonadati</taxon>
        <taxon>Pseudomonadota</taxon>
        <taxon>Gammaproteobacteria</taxon>
        <taxon>Oceanospirillales</taxon>
        <taxon>Pleioneaceae</taxon>
        <taxon>Aliikangiella</taxon>
    </lineage>
</organism>
<name>A0ABV2BNW5_9GAMM</name>
<dbReference type="PANTHER" id="PTHR45754">
    <property type="entry name" value="METHYLENETETRAHYDROFOLATE REDUCTASE"/>
    <property type="match status" value="1"/>
</dbReference>
<keyword evidence="6 12" id="KW-0274">FAD</keyword>
<dbReference type="InterPro" id="IPR029041">
    <property type="entry name" value="FAD-linked_oxidoreductase-like"/>
</dbReference>
<dbReference type="Proteomes" id="UP001548189">
    <property type="component" value="Unassembled WGS sequence"/>
</dbReference>
<evidence type="ECO:0000256" key="2">
    <source>
        <dbReference type="ARBA" id="ARBA00004777"/>
    </source>
</evidence>
<comment type="similarity">
    <text evidence="3 12">Belongs to the methylenetetrahydrofolate reductase family.</text>
</comment>
<dbReference type="Gene3D" id="3.20.20.220">
    <property type="match status" value="1"/>
</dbReference>
<evidence type="ECO:0000256" key="6">
    <source>
        <dbReference type="ARBA" id="ARBA00022827"/>
    </source>
</evidence>
<evidence type="ECO:0000256" key="12">
    <source>
        <dbReference type="RuleBase" id="RU003862"/>
    </source>
</evidence>
<dbReference type="EC" id="1.5.1.54" evidence="12"/>
<evidence type="ECO:0000256" key="5">
    <source>
        <dbReference type="ARBA" id="ARBA00022630"/>
    </source>
</evidence>
<comment type="pathway">
    <text evidence="10">Amino-acid biosynthesis; L-methionine biosynthesis via de novo pathway.</text>
</comment>
<evidence type="ECO:0000256" key="4">
    <source>
        <dbReference type="ARBA" id="ARBA00022605"/>
    </source>
</evidence>
<keyword evidence="4" id="KW-0028">Amino-acid biosynthesis</keyword>
<dbReference type="InterPro" id="IPR004620">
    <property type="entry name" value="MTHF_reductase_bac"/>
</dbReference>
<keyword evidence="5 12" id="KW-0285">Flavoprotein</keyword>
<evidence type="ECO:0000256" key="1">
    <source>
        <dbReference type="ARBA" id="ARBA00001974"/>
    </source>
</evidence>
<evidence type="ECO:0000256" key="9">
    <source>
        <dbReference type="ARBA" id="ARBA00023167"/>
    </source>
</evidence>
<dbReference type="SUPFAM" id="SSF51730">
    <property type="entry name" value="FAD-linked oxidoreductase"/>
    <property type="match status" value="1"/>
</dbReference>
<comment type="cofactor">
    <cofactor evidence="1 12">
        <name>FAD</name>
        <dbReference type="ChEBI" id="CHEBI:57692"/>
    </cofactor>
</comment>
<accession>A0ABV2BNW5</accession>
<dbReference type="EMBL" id="JBEVCJ010000001">
    <property type="protein sequence ID" value="MET1253584.1"/>
    <property type="molecule type" value="Genomic_DNA"/>
</dbReference>
<evidence type="ECO:0000313" key="13">
    <source>
        <dbReference type="EMBL" id="MET1253584.1"/>
    </source>
</evidence>
<gene>
    <name evidence="13" type="primary">metF</name>
    <name evidence="13" type="ORF">ABVT43_00440</name>
</gene>
<keyword evidence="14" id="KW-1185">Reference proteome</keyword>
<dbReference type="Pfam" id="PF02219">
    <property type="entry name" value="MTHFR"/>
    <property type="match status" value="1"/>
</dbReference>
<evidence type="ECO:0000313" key="14">
    <source>
        <dbReference type="Proteomes" id="UP001548189"/>
    </source>
</evidence>
<evidence type="ECO:0000256" key="3">
    <source>
        <dbReference type="ARBA" id="ARBA00006743"/>
    </source>
</evidence>
<evidence type="ECO:0000256" key="8">
    <source>
        <dbReference type="ARBA" id="ARBA00023027"/>
    </source>
</evidence>
<proteinExistence type="inferred from homology"/>
<keyword evidence="7 12" id="KW-0560">Oxidoreductase</keyword>
<reference evidence="13 14" key="1">
    <citation type="submission" date="2024-06" db="EMBL/GenBank/DDBJ databases">
        <authorList>
            <person name="Li F."/>
        </authorList>
    </citation>
    <scope>NUCLEOTIDE SEQUENCE [LARGE SCALE GENOMIC DNA]</scope>
    <source>
        <strain evidence="13 14">GXAS 311</strain>
    </source>
</reference>
<evidence type="ECO:0000256" key="7">
    <source>
        <dbReference type="ARBA" id="ARBA00023002"/>
    </source>
</evidence>
<protein>
    <recommendedName>
        <fullName evidence="12">Methylenetetrahydrofolate reductase</fullName>
        <ecNumber evidence="12">1.5.1.54</ecNumber>
    </recommendedName>
</protein>
<evidence type="ECO:0000256" key="10">
    <source>
        <dbReference type="ARBA" id="ARBA00034478"/>
    </source>
</evidence>
<keyword evidence="8" id="KW-0520">NAD</keyword>
<dbReference type="CDD" id="cd00537">
    <property type="entry name" value="MTHFR"/>
    <property type="match status" value="1"/>
</dbReference>
<dbReference type="PANTHER" id="PTHR45754:SF3">
    <property type="entry name" value="METHYLENETETRAHYDROFOLATE REDUCTASE (NADPH)"/>
    <property type="match status" value="1"/>
</dbReference>
<dbReference type="NCBIfam" id="NF006950">
    <property type="entry name" value="PRK09432.1"/>
    <property type="match status" value="1"/>
</dbReference>
<comment type="pathway">
    <text evidence="2 12">One-carbon metabolism; tetrahydrofolate interconversion.</text>
</comment>
<sequence length="316" mass="35602">MAFNHAQQVEVLNQSLFELSGKVNVSFEFFPPNSAEMETTLWNSIKRLEVLSPKFVSVTYGAANSTRERTHRIISKIQAETSLTPVPHLTCVGASKEELIHIAQDYWRSGIRHIVALRGDLPKEEQDSNSPEMYAVDLVKLLKSVADFEISVAAYPEVHPEAPNAQFDLINLKKKVDAGASRAISQFFFDTETYLRYRDRCLASGIEVEIVPGILPVTNFSQLLKFSSMTNVNVPGWMHRLYQGLDNDPMTRNLIAANVAIEQVKVLAKEGVRDFHFYTLNRSDLTYAICHSLGVRENKPIYQTDQEEPVAEEAIA</sequence>
<keyword evidence="9" id="KW-0486">Methionine biosynthesis</keyword>
<dbReference type="GO" id="GO:0004489">
    <property type="term" value="F:methylenetetrahydrofolate reductase [NAD(P)H] activity"/>
    <property type="evidence" value="ECO:0007669"/>
    <property type="project" value="UniProtKB-EC"/>
</dbReference>
<dbReference type="NCBIfam" id="TIGR00676">
    <property type="entry name" value="fadh2"/>
    <property type="match status" value="1"/>
</dbReference>
<comment type="caution">
    <text evidence="13">The sequence shown here is derived from an EMBL/GenBank/DDBJ whole genome shotgun (WGS) entry which is preliminary data.</text>
</comment>
<dbReference type="InterPro" id="IPR003171">
    <property type="entry name" value="Mehydrof_redctse-like"/>
</dbReference>
<comment type="catalytic activity">
    <reaction evidence="11">
        <text>(6S)-5-methyl-5,6,7,8-tetrahydrofolate + NAD(+) = (6R)-5,10-methylene-5,6,7,8-tetrahydrofolate + NADH + H(+)</text>
        <dbReference type="Rhea" id="RHEA:19821"/>
        <dbReference type="ChEBI" id="CHEBI:15378"/>
        <dbReference type="ChEBI" id="CHEBI:15636"/>
        <dbReference type="ChEBI" id="CHEBI:18608"/>
        <dbReference type="ChEBI" id="CHEBI:57540"/>
        <dbReference type="ChEBI" id="CHEBI:57945"/>
        <dbReference type="EC" id="1.5.1.54"/>
    </reaction>
    <physiologicalReaction direction="right-to-left" evidence="11">
        <dbReference type="Rhea" id="RHEA:19823"/>
    </physiologicalReaction>
</comment>
<dbReference type="RefSeq" id="WP_353873124.1">
    <property type="nucleotide sequence ID" value="NZ_JBEVCJ010000001.1"/>
</dbReference>
<evidence type="ECO:0000256" key="11">
    <source>
        <dbReference type="ARBA" id="ARBA00048628"/>
    </source>
</evidence>